<keyword evidence="3" id="KW-1185">Reference proteome</keyword>
<dbReference type="Gene3D" id="3.90.1150.200">
    <property type="match status" value="1"/>
</dbReference>
<dbReference type="Pfam" id="PF08818">
    <property type="entry name" value="DUF1801"/>
    <property type="match status" value="1"/>
</dbReference>
<reference evidence="2 3" key="3">
    <citation type="submission" date="2020-02" db="EMBL/GenBank/DDBJ databases">
        <title>Flavobacterium profundi sp. nov., isolated from a deep-sea seamount.</title>
        <authorList>
            <person name="Zhang D.-C."/>
        </authorList>
    </citation>
    <scope>NUCLEOTIDE SEQUENCE [LARGE SCALE GENOMIC DNA]</scope>
    <source>
        <strain evidence="2 3">EC11</strain>
    </source>
</reference>
<protein>
    <recommendedName>
        <fullName evidence="1">YdhG-like domain-containing protein</fullName>
    </recommendedName>
</protein>
<reference evidence="2 3" key="2">
    <citation type="submission" date="2019-05" db="EMBL/GenBank/DDBJ databases">
        <authorList>
            <person name="Lianzixin W."/>
        </authorList>
    </citation>
    <scope>NUCLEOTIDE SEQUENCE [LARGE SCALE GENOMIC DNA]</scope>
    <source>
        <strain evidence="2 3">EC11</strain>
    </source>
</reference>
<dbReference type="SUPFAM" id="SSF159888">
    <property type="entry name" value="YdhG-like"/>
    <property type="match status" value="1"/>
</dbReference>
<comment type="caution">
    <text evidence="2">The sequence shown here is derived from an EMBL/GenBank/DDBJ whole genome shotgun (WGS) entry which is preliminary data.</text>
</comment>
<dbReference type="InterPro" id="IPR014922">
    <property type="entry name" value="YdhG-like"/>
</dbReference>
<dbReference type="RefSeq" id="WP_140964444.1">
    <property type="nucleotide sequence ID" value="NZ_VEVQ02000019.1"/>
</dbReference>
<dbReference type="EMBL" id="VEVQ02000019">
    <property type="protein sequence ID" value="NHN27942.1"/>
    <property type="molecule type" value="Genomic_DNA"/>
</dbReference>
<dbReference type="Proteomes" id="UP000817854">
    <property type="component" value="Unassembled WGS sequence"/>
</dbReference>
<feature type="domain" description="YdhG-like" evidence="1">
    <location>
        <begin position="13"/>
        <end position="109"/>
    </location>
</feature>
<proteinExistence type="predicted"/>
<sequence length="193" mass="23040">MPEKHIWDKTNQWTKELEHLKEILKKTNLIETTKWGTYVFTFKNKNVIGIGGFKSYFGLWFFNGVFLKDKKKLLINAQEGKTKSLRQMRFQSLEEVDEKVILEYIKEAISIEEKGLVLKTKNNKKEQITSEFLKNELEKDNILKKAFEKFTPYKQNEFIEYIANAKQEKTKTTRFEKIKPMILENIGLNDKYR</sequence>
<accession>A0ABX0IZ10</accession>
<organism evidence="2 3">
    <name type="scientific">Flavobacterium jejuense</name>
    <dbReference type="NCBI Taxonomy" id="1544455"/>
    <lineage>
        <taxon>Bacteria</taxon>
        <taxon>Pseudomonadati</taxon>
        <taxon>Bacteroidota</taxon>
        <taxon>Flavobacteriia</taxon>
        <taxon>Flavobacteriales</taxon>
        <taxon>Flavobacteriaceae</taxon>
        <taxon>Flavobacterium</taxon>
    </lineage>
</organism>
<reference evidence="3" key="1">
    <citation type="submission" date="2019-05" db="EMBL/GenBank/DDBJ databases">
        <title>Flavobacterium profundi sp. nov., isolated from a deep-sea seamount.</title>
        <authorList>
            <person name="Zhang D.-C."/>
        </authorList>
    </citation>
    <scope>NUCLEOTIDE SEQUENCE [LARGE SCALE GENOMIC DNA]</scope>
    <source>
        <strain evidence="3">EC11</strain>
    </source>
</reference>
<evidence type="ECO:0000313" key="2">
    <source>
        <dbReference type="EMBL" id="NHN27942.1"/>
    </source>
</evidence>
<evidence type="ECO:0000313" key="3">
    <source>
        <dbReference type="Proteomes" id="UP000817854"/>
    </source>
</evidence>
<gene>
    <name evidence="2" type="ORF">FIA58_019870</name>
</gene>
<name>A0ABX0IZ10_9FLAO</name>
<dbReference type="Pfam" id="PF13376">
    <property type="entry name" value="OmdA"/>
    <property type="match status" value="1"/>
</dbReference>
<evidence type="ECO:0000259" key="1">
    <source>
        <dbReference type="Pfam" id="PF08818"/>
    </source>
</evidence>